<protein>
    <submittedName>
        <fullName evidence="2">Uncharacterized protein</fullName>
    </submittedName>
</protein>
<reference evidence="2" key="1">
    <citation type="submission" date="2024-05" db="EMBL/GenBank/DDBJ databases">
        <title>30 novel species of actinomycetes from the DSMZ collection.</title>
        <authorList>
            <person name="Nouioui I."/>
        </authorList>
    </citation>
    <scope>NUCLEOTIDE SEQUENCE</scope>
    <source>
        <strain evidence="2">DSM 3412</strain>
    </source>
</reference>
<gene>
    <name evidence="2" type="ORF">RM704_06095</name>
</gene>
<keyword evidence="1" id="KW-0175">Coiled coil</keyword>
<name>A0ABU2YRV0_9ACTN</name>
<evidence type="ECO:0000256" key="1">
    <source>
        <dbReference type="SAM" id="Coils"/>
    </source>
</evidence>
<sequence length="126" mass="13495">MGLLEERELAARERVEGLREEADRVLAELAVAETDWQEWVIARQRVGEVLSVPRETAVTGPALIEALSVPEAVPAPEAPAGAPAPRAVRARSVVPVWRPALSANMLAVDYQRILAALAERRSGGAG</sequence>
<dbReference type="Proteomes" id="UP001180737">
    <property type="component" value="Unassembled WGS sequence"/>
</dbReference>
<organism evidence="2 3">
    <name type="scientific">Streptomyces gottesmaniae</name>
    <dbReference type="NCBI Taxonomy" id="3075518"/>
    <lineage>
        <taxon>Bacteria</taxon>
        <taxon>Bacillati</taxon>
        <taxon>Actinomycetota</taxon>
        <taxon>Actinomycetes</taxon>
        <taxon>Kitasatosporales</taxon>
        <taxon>Streptomycetaceae</taxon>
        <taxon>Streptomyces</taxon>
    </lineage>
</organism>
<evidence type="ECO:0000313" key="3">
    <source>
        <dbReference type="Proteomes" id="UP001180737"/>
    </source>
</evidence>
<evidence type="ECO:0000313" key="2">
    <source>
        <dbReference type="EMBL" id="MDT0567052.1"/>
    </source>
</evidence>
<dbReference type="RefSeq" id="WP_311589941.1">
    <property type="nucleotide sequence ID" value="NZ_JAVRFJ010000004.1"/>
</dbReference>
<comment type="caution">
    <text evidence="2">The sequence shown here is derived from an EMBL/GenBank/DDBJ whole genome shotgun (WGS) entry which is preliminary data.</text>
</comment>
<accession>A0ABU2YRV0</accession>
<proteinExistence type="predicted"/>
<keyword evidence="3" id="KW-1185">Reference proteome</keyword>
<dbReference type="EMBL" id="JAVRFJ010000004">
    <property type="protein sequence ID" value="MDT0567052.1"/>
    <property type="molecule type" value="Genomic_DNA"/>
</dbReference>
<feature type="coiled-coil region" evidence="1">
    <location>
        <begin position="1"/>
        <end position="35"/>
    </location>
</feature>